<name>A0ABQ6EYX3_9VIBR</name>
<keyword evidence="1" id="KW-0547">Nucleotide-binding</keyword>
<accession>A0ABQ6EYX3</accession>
<protein>
    <recommendedName>
        <fullName evidence="3">Protein kinase domain-containing protein</fullName>
    </recommendedName>
</protein>
<comment type="caution">
    <text evidence="4">The sequence shown here is derived from an EMBL/GenBank/DDBJ whole genome shotgun (WGS) entry which is preliminary data.</text>
</comment>
<organism evidence="4 5">
    <name type="scientific">Vibrio zhanjiangensis</name>
    <dbReference type="NCBI Taxonomy" id="1046128"/>
    <lineage>
        <taxon>Bacteria</taxon>
        <taxon>Pseudomonadati</taxon>
        <taxon>Pseudomonadota</taxon>
        <taxon>Gammaproteobacteria</taxon>
        <taxon>Vibrionales</taxon>
        <taxon>Vibrionaceae</taxon>
        <taxon>Vibrio</taxon>
    </lineage>
</organism>
<dbReference type="PANTHER" id="PTHR24346:SF30">
    <property type="entry name" value="MATERNAL EMBRYONIC LEUCINE ZIPPER KINASE"/>
    <property type="match status" value="1"/>
</dbReference>
<keyword evidence="5" id="KW-1185">Reference proteome</keyword>
<dbReference type="PANTHER" id="PTHR24346">
    <property type="entry name" value="MAP/MICROTUBULE AFFINITY-REGULATING KINASE"/>
    <property type="match status" value="1"/>
</dbReference>
<evidence type="ECO:0000313" key="4">
    <source>
        <dbReference type="EMBL" id="GLT17790.1"/>
    </source>
</evidence>
<dbReference type="InterPro" id="IPR008271">
    <property type="entry name" value="Ser/Thr_kinase_AS"/>
</dbReference>
<keyword evidence="2" id="KW-0067">ATP-binding</keyword>
<dbReference type="InterPro" id="IPR011009">
    <property type="entry name" value="Kinase-like_dom_sf"/>
</dbReference>
<feature type="domain" description="Protein kinase" evidence="3">
    <location>
        <begin position="1"/>
        <end position="243"/>
    </location>
</feature>
<evidence type="ECO:0000259" key="3">
    <source>
        <dbReference type="PROSITE" id="PS50011"/>
    </source>
</evidence>
<dbReference type="SMART" id="SM00220">
    <property type="entry name" value="S_TKc"/>
    <property type="match status" value="1"/>
</dbReference>
<sequence length="243" mass="27527">MKIQTGFSDKVATVFRILGVYQYSLLRQQTYLATHPFYGACIVKFAATVFAKQQLKVEAEFLYHHSDRCWPQYLDYGSNMGIDWLIVEFFDSLSSGLGNMTVEDQQKITTSAEEALNTLHNNGYVHGDIKPSNLIITLQNEVKLVDFGSITPIGSDYHSNSILSLTPKFCALNPYLRSGQALPKHDYYSLAISLHTMWRAHPFSDLTLVEFARTNGSALLEGLVSRYQILVSNQLKYAKQFTY</sequence>
<evidence type="ECO:0000256" key="2">
    <source>
        <dbReference type="ARBA" id="ARBA00022840"/>
    </source>
</evidence>
<dbReference type="Gene3D" id="1.10.510.10">
    <property type="entry name" value="Transferase(Phosphotransferase) domain 1"/>
    <property type="match status" value="1"/>
</dbReference>
<reference evidence="5" key="1">
    <citation type="journal article" date="2019" name="Int. J. Syst. Evol. Microbiol.">
        <title>The Global Catalogue of Microorganisms (GCM) 10K type strain sequencing project: providing services to taxonomists for standard genome sequencing and annotation.</title>
        <authorList>
            <consortium name="The Broad Institute Genomics Platform"/>
            <consortium name="The Broad Institute Genome Sequencing Center for Infectious Disease"/>
            <person name="Wu L."/>
            <person name="Ma J."/>
        </authorList>
    </citation>
    <scope>NUCLEOTIDE SEQUENCE [LARGE SCALE GENOMIC DNA]</scope>
    <source>
        <strain evidence="5">NBRC 108723</strain>
    </source>
</reference>
<evidence type="ECO:0000313" key="5">
    <source>
        <dbReference type="Proteomes" id="UP001157138"/>
    </source>
</evidence>
<dbReference type="InterPro" id="IPR000719">
    <property type="entry name" value="Prot_kinase_dom"/>
</dbReference>
<dbReference type="Pfam" id="PF00069">
    <property type="entry name" value="Pkinase"/>
    <property type="match status" value="1"/>
</dbReference>
<dbReference type="Proteomes" id="UP001157138">
    <property type="component" value="Unassembled WGS sequence"/>
</dbReference>
<dbReference type="EMBL" id="BSPW01000026">
    <property type="protein sequence ID" value="GLT17790.1"/>
    <property type="molecule type" value="Genomic_DNA"/>
</dbReference>
<dbReference type="PROSITE" id="PS00108">
    <property type="entry name" value="PROTEIN_KINASE_ST"/>
    <property type="match status" value="1"/>
</dbReference>
<proteinExistence type="predicted"/>
<dbReference type="SUPFAM" id="SSF56112">
    <property type="entry name" value="Protein kinase-like (PK-like)"/>
    <property type="match status" value="1"/>
</dbReference>
<dbReference type="RefSeq" id="WP_284191692.1">
    <property type="nucleotide sequence ID" value="NZ_BSPW01000026.1"/>
</dbReference>
<dbReference type="PROSITE" id="PS50011">
    <property type="entry name" value="PROTEIN_KINASE_DOM"/>
    <property type="match status" value="1"/>
</dbReference>
<gene>
    <name evidence="4" type="ORF">GCM10007938_15680</name>
</gene>
<evidence type="ECO:0000256" key="1">
    <source>
        <dbReference type="ARBA" id="ARBA00022741"/>
    </source>
</evidence>